<name>A0AA36NHF3_9DINO</name>
<keyword evidence="3" id="KW-1185">Reference proteome</keyword>
<protein>
    <submittedName>
        <fullName evidence="2">Uncharacterized protein</fullName>
    </submittedName>
</protein>
<comment type="caution">
    <text evidence="2">The sequence shown here is derived from an EMBL/GenBank/DDBJ whole genome shotgun (WGS) entry which is preliminary data.</text>
</comment>
<organism evidence="2 3">
    <name type="scientific">Effrenium voratum</name>
    <dbReference type="NCBI Taxonomy" id="2562239"/>
    <lineage>
        <taxon>Eukaryota</taxon>
        <taxon>Sar</taxon>
        <taxon>Alveolata</taxon>
        <taxon>Dinophyceae</taxon>
        <taxon>Suessiales</taxon>
        <taxon>Symbiodiniaceae</taxon>
        <taxon>Effrenium</taxon>
    </lineage>
</organism>
<reference evidence="2" key="1">
    <citation type="submission" date="2023-08" db="EMBL/GenBank/DDBJ databases">
        <authorList>
            <person name="Chen Y."/>
            <person name="Shah S."/>
            <person name="Dougan E. K."/>
            <person name="Thang M."/>
            <person name="Chan C."/>
        </authorList>
    </citation>
    <scope>NUCLEOTIDE SEQUENCE</scope>
</reference>
<accession>A0AA36NHF3</accession>
<feature type="coiled-coil region" evidence="1">
    <location>
        <begin position="119"/>
        <end position="153"/>
    </location>
</feature>
<evidence type="ECO:0000313" key="2">
    <source>
        <dbReference type="EMBL" id="CAJ1407272.1"/>
    </source>
</evidence>
<proteinExistence type="predicted"/>
<evidence type="ECO:0000313" key="3">
    <source>
        <dbReference type="Proteomes" id="UP001178507"/>
    </source>
</evidence>
<evidence type="ECO:0000256" key="1">
    <source>
        <dbReference type="SAM" id="Coils"/>
    </source>
</evidence>
<dbReference type="AlphaFoldDB" id="A0AA36NHF3"/>
<gene>
    <name evidence="2" type="ORF">EVOR1521_LOCUS29013</name>
</gene>
<sequence length="622" mass="66453">MSLSSGPSGGLAGDLQPYQHICSPRDVESNVDPASYEHFIETLRQGSAGALRVAAAARVLQREAHQTSTFAKAALGAATSILDNPDGTSAVLAKRETQRYAIAWWNRYFKDLTKSEPRRIRARRSMTDAKAQKEEMQAKVAELESINREEFQKRLSDQQSDLTKRETDYAMNTQSNVQMKLQMAEAKGDHAKAAKYRDMLEDYYGKREREQVSIQEAKQDIAKQRRFIAKLPMEIRTTKSRLKSAGQRYENAEKMLGHIRGELLAPGENTQGAANVVLGTGSCGFEPGLQNLKYAAEQEAAATATEAEAAKDLGEAALDQTEANLFEQEAQTLDADVASETAGSELLVAESETAAKDSLAELSEQVQTVADGISDSVKALPVAEGGLDAAADAAVDAVAAAAGGAAAEDAALTVAAGTIAEEGPKVVAAAQEEWALGSSEIQAANDQRVAIEKDVQATALEGDVPLLQAGADSAHEAAAASAMAAVGYLTAASTSQVLAMAVQVPILVVVLTQRASLTTWASGRKASHPCWLDFRMLLLPEPQLQGPNLGRDREGLWFVNGNSPVIQCTEVSANARGWTQYGVILASVLNPWANVVMMAATRLGNEDRPQAICRQQVCVNVN</sequence>
<dbReference type="Proteomes" id="UP001178507">
    <property type="component" value="Unassembled WGS sequence"/>
</dbReference>
<dbReference type="EMBL" id="CAUJNA010003664">
    <property type="protein sequence ID" value="CAJ1407272.1"/>
    <property type="molecule type" value="Genomic_DNA"/>
</dbReference>
<keyword evidence="1" id="KW-0175">Coiled coil</keyword>